<dbReference type="AlphaFoldDB" id="J0W641"/>
<dbReference type="OrthoDB" id="8443068at2"/>
<proteinExistence type="predicted"/>
<dbReference type="Proteomes" id="UP000005732">
    <property type="component" value="Unassembled WGS sequence"/>
</dbReference>
<evidence type="ECO:0000313" key="1">
    <source>
        <dbReference type="EMBL" id="EJC80658.1"/>
    </source>
</evidence>
<gene>
    <name evidence="1" type="ORF">Rleg4DRAFT_2293</name>
</gene>
<protein>
    <submittedName>
        <fullName evidence="1">Uncharacterized protein</fullName>
    </submittedName>
</protein>
<dbReference type="EMBL" id="JH719395">
    <property type="protein sequence ID" value="EJC80658.1"/>
    <property type="molecule type" value="Genomic_DNA"/>
</dbReference>
<accession>J0W641</accession>
<organism evidence="1 2">
    <name type="scientific">Rhizobium leguminosarum bv. trifolii WSM2297</name>
    <dbReference type="NCBI Taxonomy" id="754762"/>
    <lineage>
        <taxon>Bacteria</taxon>
        <taxon>Pseudomonadati</taxon>
        <taxon>Pseudomonadota</taxon>
        <taxon>Alphaproteobacteria</taxon>
        <taxon>Hyphomicrobiales</taxon>
        <taxon>Rhizobiaceae</taxon>
        <taxon>Rhizobium/Agrobacterium group</taxon>
        <taxon>Rhizobium</taxon>
    </lineage>
</organism>
<evidence type="ECO:0000313" key="2">
    <source>
        <dbReference type="Proteomes" id="UP000005732"/>
    </source>
</evidence>
<name>J0W641_RHILT</name>
<sequence length="296" mass="33664">MAQYPFNVDVSTLEGQIEILRLWSIAELVESTARSILRVTTSEFLELAQQHGINPPTQEALDKRVWQLESLFRPQLRDAKRKQIGKGLTQARMSVNETLDTVAALAIEAEAYGQGEAQRLYAVVHARLRRSLDSIASAQETFGKARSLEDTYDDGFEYNEENLKVLRGLNRVVRRPDYYLIGDFNHIDPVTEQDILWCWSQGFLATSTALEMLALEEGDRIDEIAIQLGIPLPTEEAMLPAEAAAILGDEPVDGDPAFEVRRRIRDGRLASYFRFHVEARRDFEEVVRRRSRQNSA</sequence>
<dbReference type="RefSeq" id="WP_003581372.1">
    <property type="nucleotide sequence ID" value="NZ_JH719395.1"/>
</dbReference>
<dbReference type="HOGENOM" id="CLU_939663_0_0_5"/>
<reference evidence="1 2" key="1">
    <citation type="submission" date="2012-02" db="EMBL/GenBank/DDBJ databases">
        <title>Improved High-Quality Draft Sequence of Rhizobium leguminosarum bv. trifolii WSM2297.</title>
        <authorList>
            <consortium name="US DOE Joint Genome Institute"/>
            <person name="Lucas S."/>
            <person name="Han J."/>
            <person name="Lapidus A."/>
            <person name="Cheng J.-F."/>
            <person name="Goodwin L."/>
            <person name="Pitluck S."/>
            <person name="Peters L."/>
            <person name="Ovchinnikova G."/>
            <person name="Zhang X."/>
            <person name="Detter J.C."/>
            <person name="Han C."/>
            <person name="Tapia R."/>
            <person name="Land M."/>
            <person name="Hauser L."/>
            <person name="Kyrpides N."/>
            <person name="Ivanova N."/>
            <person name="Pagani I."/>
            <person name="Brau L."/>
            <person name="Yates R."/>
            <person name="O'Hara G."/>
            <person name="Rui T."/>
            <person name="Howieson J."/>
            <person name="Reeve W."/>
            <person name="Woyke T."/>
        </authorList>
    </citation>
    <scope>NUCLEOTIDE SEQUENCE [LARGE SCALE GENOMIC DNA]</scope>
    <source>
        <strain evidence="1 2">WSM2297</strain>
    </source>
</reference>